<dbReference type="EMBL" id="GBRH01268650">
    <property type="protein sequence ID" value="JAD29245.1"/>
    <property type="molecule type" value="Transcribed_RNA"/>
</dbReference>
<name>A0A0A9Q1X2_ARUDO</name>
<organism evidence="1">
    <name type="scientific">Arundo donax</name>
    <name type="common">Giant reed</name>
    <name type="synonym">Donax arundinaceus</name>
    <dbReference type="NCBI Taxonomy" id="35708"/>
    <lineage>
        <taxon>Eukaryota</taxon>
        <taxon>Viridiplantae</taxon>
        <taxon>Streptophyta</taxon>
        <taxon>Embryophyta</taxon>
        <taxon>Tracheophyta</taxon>
        <taxon>Spermatophyta</taxon>
        <taxon>Magnoliopsida</taxon>
        <taxon>Liliopsida</taxon>
        <taxon>Poales</taxon>
        <taxon>Poaceae</taxon>
        <taxon>PACMAD clade</taxon>
        <taxon>Arundinoideae</taxon>
        <taxon>Arundineae</taxon>
        <taxon>Arundo</taxon>
    </lineage>
</organism>
<reference evidence="1" key="1">
    <citation type="submission" date="2014-09" db="EMBL/GenBank/DDBJ databases">
        <authorList>
            <person name="Magalhaes I.L.F."/>
            <person name="Oliveira U."/>
            <person name="Santos F.R."/>
            <person name="Vidigal T.H.D.A."/>
            <person name="Brescovit A.D."/>
            <person name="Santos A.J."/>
        </authorList>
    </citation>
    <scope>NUCLEOTIDE SEQUENCE</scope>
    <source>
        <tissue evidence="1">Shoot tissue taken approximately 20 cm above the soil surface</tissue>
    </source>
</reference>
<reference evidence="1" key="2">
    <citation type="journal article" date="2015" name="Data Brief">
        <title>Shoot transcriptome of the giant reed, Arundo donax.</title>
        <authorList>
            <person name="Barrero R.A."/>
            <person name="Guerrero F.D."/>
            <person name="Moolhuijzen P."/>
            <person name="Goolsby J.A."/>
            <person name="Tidwell J."/>
            <person name="Bellgard S.E."/>
            <person name="Bellgard M.I."/>
        </authorList>
    </citation>
    <scope>NUCLEOTIDE SEQUENCE</scope>
    <source>
        <tissue evidence="1">Shoot tissue taken approximately 20 cm above the soil surface</tissue>
    </source>
</reference>
<proteinExistence type="predicted"/>
<sequence>MVLQPNGRWGA</sequence>
<protein>
    <submittedName>
        <fullName evidence="1">Uncharacterized protein</fullName>
    </submittedName>
</protein>
<evidence type="ECO:0000313" key="1">
    <source>
        <dbReference type="EMBL" id="JAD29245.1"/>
    </source>
</evidence>
<accession>A0A0A9Q1X2</accession>